<name>A0A5E4X3G0_9BURK</name>
<proteinExistence type="predicted"/>
<keyword evidence="3" id="KW-1185">Reference proteome</keyword>
<keyword evidence="1" id="KW-0812">Transmembrane</keyword>
<evidence type="ECO:0000313" key="3">
    <source>
        <dbReference type="Proteomes" id="UP000368474"/>
    </source>
</evidence>
<gene>
    <name evidence="2" type="ORF">PMO31116_03600</name>
</gene>
<reference evidence="2 3" key="1">
    <citation type="submission" date="2019-08" db="EMBL/GenBank/DDBJ databases">
        <authorList>
            <person name="Peeters C."/>
        </authorList>
    </citation>
    <scope>NUCLEOTIDE SEQUENCE [LARGE SCALE GENOMIC DNA]</scope>
    <source>
        <strain evidence="2 3">LMG 31116</strain>
    </source>
</reference>
<keyword evidence="1" id="KW-1133">Transmembrane helix</keyword>
<dbReference type="AlphaFoldDB" id="A0A5E4X3G0"/>
<dbReference type="EMBL" id="CABPSD010000011">
    <property type="protein sequence ID" value="VVE30824.1"/>
    <property type="molecule type" value="Genomic_DNA"/>
</dbReference>
<feature type="transmembrane region" description="Helical" evidence="1">
    <location>
        <begin position="93"/>
        <end position="110"/>
    </location>
</feature>
<evidence type="ECO:0000313" key="2">
    <source>
        <dbReference type="EMBL" id="VVE30824.1"/>
    </source>
</evidence>
<feature type="transmembrane region" description="Helical" evidence="1">
    <location>
        <begin position="122"/>
        <end position="145"/>
    </location>
</feature>
<dbReference type="RefSeq" id="WP_150567889.1">
    <property type="nucleotide sequence ID" value="NZ_CABPSD010000011.1"/>
</dbReference>
<sequence>MTEKIRTVRLYGALGAKYGRVHRFAISCPSEAFRALASQCKGFYEDLMGSRARGIGYAVLVGKRHLSCAELDLPPGTDDIRIAPVVLGAKRGGLFQVLLGAAIIASAWYLGPSSSLVGTFSAGGATQAGALFGAAMFVGGITQLLSPSQQGLSVKDSPDNGANYNFNGPVNTQAQGNPVPVLYGRMIVGGAVISAGIYAEDQA</sequence>
<dbReference type="Proteomes" id="UP000368474">
    <property type="component" value="Unassembled WGS sequence"/>
</dbReference>
<accession>A0A5E4X3G0</accession>
<organism evidence="2 3">
    <name type="scientific">Pandoraea morbifera</name>
    <dbReference type="NCBI Taxonomy" id="2508300"/>
    <lineage>
        <taxon>Bacteria</taxon>
        <taxon>Pseudomonadati</taxon>
        <taxon>Pseudomonadota</taxon>
        <taxon>Betaproteobacteria</taxon>
        <taxon>Burkholderiales</taxon>
        <taxon>Burkholderiaceae</taxon>
        <taxon>Pandoraea</taxon>
    </lineage>
</organism>
<keyword evidence="1" id="KW-0472">Membrane</keyword>
<evidence type="ECO:0000256" key="1">
    <source>
        <dbReference type="SAM" id="Phobius"/>
    </source>
</evidence>
<protein>
    <submittedName>
        <fullName evidence="2">Phage tail protein</fullName>
    </submittedName>
</protein>